<dbReference type="EMBL" id="WUBL01000040">
    <property type="protein sequence ID" value="KAF2969152.1"/>
    <property type="molecule type" value="Genomic_DNA"/>
</dbReference>
<feature type="region of interest" description="Disordered" evidence="1">
    <location>
        <begin position="370"/>
        <end position="395"/>
    </location>
</feature>
<evidence type="ECO:0000256" key="1">
    <source>
        <dbReference type="SAM" id="MobiDB-lite"/>
    </source>
</evidence>
<dbReference type="OrthoDB" id="4630416at2759"/>
<proteinExistence type="predicted"/>
<reference evidence="2 3" key="1">
    <citation type="submission" date="2019-12" db="EMBL/GenBank/DDBJ databases">
        <title>Draft genome sequence of the ascomycete Xylaria multiplex DSM 110363.</title>
        <authorList>
            <person name="Buettner E."/>
            <person name="Kellner H."/>
        </authorList>
    </citation>
    <scope>NUCLEOTIDE SEQUENCE [LARGE SCALE GENOMIC DNA]</scope>
    <source>
        <strain evidence="2 3">DSM 110363</strain>
    </source>
</reference>
<comment type="caution">
    <text evidence="2">The sequence shown here is derived from an EMBL/GenBank/DDBJ whole genome shotgun (WGS) entry which is preliminary data.</text>
</comment>
<feature type="compositionally biased region" description="Basic and acidic residues" evidence="1">
    <location>
        <begin position="376"/>
        <end position="392"/>
    </location>
</feature>
<organism evidence="2 3">
    <name type="scientific">Xylaria multiplex</name>
    <dbReference type="NCBI Taxonomy" id="323545"/>
    <lineage>
        <taxon>Eukaryota</taxon>
        <taxon>Fungi</taxon>
        <taxon>Dikarya</taxon>
        <taxon>Ascomycota</taxon>
        <taxon>Pezizomycotina</taxon>
        <taxon>Sordariomycetes</taxon>
        <taxon>Xylariomycetidae</taxon>
        <taxon>Xylariales</taxon>
        <taxon>Xylariaceae</taxon>
        <taxon>Xylaria</taxon>
    </lineage>
</organism>
<keyword evidence="3" id="KW-1185">Reference proteome</keyword>
<dbReference type="Proteomes" id="UP000481858">
    <property type="component" value="Unassembled WGS sequence"/>
</dbReference>
<protein>
    <submittedName>
        <fullName evidence="2">Uncharacterized protein</fullName>
    </submittedName>
</protein>
<name>A0A7C8MMX0_9PEZI</name>
<evidence type="ECO:0000313" key="3">
    <source>
        <dbReference type="Proteomes" id="UP000481858"/>
    </source>
</evidence>
<dbReference type="InParanoid" id="A0A7C8MMX0"/>
<accession>A0A7C8MMX0</accession>
<dbReference type="AlphaFoldDB" id="A0A7C8MMX0"/>
<evidence type="ECO:0000313" key="2">
    <source>
        <dbReference type="EMBL" id="KAF2969152.1"/>
    </source>
</evidence>
<gene>
    <name evidence="2" type="ORF">GQX73_g4412</name>
</gene>
<sequence length="485" mass="55317">MIMDSDEMIIDSDEMIMDSDEMVVDSGEMVMDSNKLAMDFKKLAMDSNKNPVNYDEIARDGFSYACGKFYAHPGRVERHLGSFLRAAFLPNLTPEGERCIRESNGSDFVRGQLKHYGVTFDENELTGDGTCLLQKVLLAGKCDEVPHHLYRLFDDMREEWLQQVSEEEFAKHPEWAMEAFFVTSGQPDRKKVFCVVGTVMTFPFEVNDPSVPRKLCEAADKVSGLHHMTSYGPKTQMVFMGWVSTQVRTRAKKHNFNEAKEIGALDKEPSRLHMAYLKTLKEKKEAAVYSPVGTYIVNCEAVETKWKNWVEPYHFLDLEIRETDESGIYEGAFDFGIYDGFVILGADKTAVAHYCTQLCLRSGDNITWEDEGTESEGEHPVTTKESHDKDPSASRSRKYHFKLRYHQDLGGDLIHWRPETGTIMFQDGDMASFTGEVSLRSKGKTISFGARKISDSAGEFEEKWGSYCETVQIIRDEYIKDYGPW</sequence>